<keyword evidence="3" id="KW-1185">Reference proteome</keyword>
<dbReference type="AlphaFoldDB" id="A0A8H6L1Y2"/>
<gene>
    <name evidence="2" type="ORF">HO173_009312</name>
</gene>
<feature type="compositionally biased region" description="Low complexity" evidence="1">
    <location>
        <begin position="61"/>
        <end position="75"/>
    </location>
</feature>
<feature type="compositionally biased region" description="Low complexity" evidence="1">
    <location>
        <begin position="332"/>
        <end position="345"/>
    </location>
</feature>
<dbReference type="RefSeq" id="XP_037161860.1">
    <property type="nucleotide sequence ID" value="XM_037311203.1"/>
</dbReference>
<dbReference type="GeneID" id="59290964"/>
<dbReference type="EMBL" id="JACCJC010000048">
    <property type="protein sequence ID" value="KAF6232433.1"/>
    <property type="molecule type" value="Genomic_DNA"/>
</dbReference>
<reference evidence="2 3" key="1">
    <citation type="journal article" date="2020" name="Genomics">
        <title>Complete, high-quality genomes from long-read metagenomic sequencing of two wolf lichen thalli reveals enigmatic genome architecture.</title>
        <authorList>
            <person name="McKenzie S.K."/>
            <person name="Walston R.F."/>
            <person name="Allen J.L."/>
        </authorList>
    </citation>
    <scope>NUCLEOTIDE SEQUENCE [LARGE SCALE GENOMIC DNA]</scope>
    <source>
        <strain evidence="2">WasteWater2</strain>
    </source>
</reference>
<sequence length="520" mass="55705">MISCIYPQWRKRTTRVPSHVEALMMASPTPGYMNPQTLPNRLPKLSYRTKSCDTESVSSASTGFTRSTVSTTPTSPLHSNFCPSPRSPSSEMSLPCSPGRSSLAPSSTSSKTSPNLAKKRSNFFSNLFSVKEPSAQALQDYQRQLMKQGGGRVTAVGMPGVSSAKLPVTVPKVNSKWDGVPQTLKEKEKQQDAASQSMSGLSRPLGTSRSGGSERRAISTADSSRKRLSRGTLGGASIQSGSSNNLAELYGWETSSYHSGSSAIDFATEHRRTTSRTTSSWSAPPLQQNSSYFPQDLPRPPAVSFPPTELSPPNRFGSPNPPALSYSPVLTPYDSSPATPDAPSPFIGLTSPILEQSSQENTKTTLLEAPGSAEEVIVKSAGVNILGPPAAAKRKPRPTPLQPSNQRPQTSGEGSHTSSMLRREPPVQKDASSQRPPITSYFPNTISTPSSDSPATAPARHNSTRERLGLGMSLKNQTVAPWQSPQQATDVNASGERIITPTPEGGRSLRRKGRMALFKK</sequence>
<feature type="compositionally biased region" description="Low complexity" evidence="1">
    <location>
        <begin position="445"/>
        <end position="459"/>
    </location>
</feature>
<evidence type="ECO:0000313" key="2">
    <source>
        <dbReference type="EMBL" id="KAF6232433.1"/>
    </source>
</evidence>
<feature type="compositionally biased region" description="Polar residues" evidence="1">
    <location>
        <begin position="478"/>
        <end position="492"/>
    </location>
</feature>
<feature type="compositionally biased region" description="Polar residues" evidence="1">
    <location>
        <begin position="281"/>
        <end position="293"/>
    </location>
</feature>
<feature type="region of interest" description="Disordered" evidence="1">
    <location>
        <begin position="56"/>
        <end position="117"/>
    </location>
</feature>
<feature type="compositionally biased region" description="Low complexity" evidence="1">
    <location>
        <begin position="97"/>
        <end position="114"/>
    </location>
</feature>
<feature type="compositionally biased region" description="Polar residues" evidence="1">
    <location>
        <begin position="402"/>
        <end position="420"/>
    </location>
</feature>
<organism evidence="2 3">
    <name type="scientific">Letharia columbiana</name>
    <dbReference type="NCBI Taxonomy" id="112416"/>
    <lineage>
        <taxon>Eukaryota</taxon>
        <taxon>Fungi</taxon>
        <taxon>Dikarya</taxon>
        <taxon>Ascomycota</taxon>
        <taxon>Pezizomycotina</taxon>
        <taxon>Lecanoromycetes</taxon>
        <taxon>OSLEUM clade</taxon>
        <taxon>Lecanoromycetidae</taxon>
        <taxon>Lecanorales</taxon>
        <taxon>Lecanorineae</taxon>
        <taxon>Parmeliaceae</taxon>
        <taxon>Letharia</taxon>
    </lineage>
</organism>
<feature type="region of interest" description="Disordered" evidence="1">
    <location>
        <begin position="478"/>
        <end position="520"/>
    </location>
</feature>
<accession>A0A8H6L1Y2</accession>
<evidence type="ECO:0000256" key="1">
    <source>
        <dbReference type="SAM" id="MobiDB-lite"/>
    </source>
</evidence>
<feature type="region of interest" description="Disordered" evidence="1">
    <location>
        <begin position="173"/>
        <end position="240"/>
    </location>
</feature>
<evidence type="ECO:0000313" key="3">
    <source>
        <dbReference type="Proteomes" id="UP000578531"/>
    </source>
</evidence>
<name>A0A8H6L1Y2_9LECA</name>
<dbReference type="OrthoDB" id="4117770at2759"/>
<feature type="compositionally biased region" description="Polar residues" evidence="1">
    <location>
        <begin position="430"/>
        <end position="444"/>
    </location>
</feature>
<dbReference type="Proteomes" id="UP000578531">
    <property type="component" value="Unassembled WGS sequence"/>
</dbReference>
<comment type="caution">
    <text evidence="2">The sequence shown here is derived from an EMBL/GenBank/DDBJ whole genome shotgun (WGS) entry which is preliminary data.</text>
</comment>
<protein>
    <submittedName>
        <fullName evidence="2">Uncharacterized protein</fullName>
    </submittedName>
</protein>
<feature type="region of interest" description="Disordered" evidence="1">
    <location>
        <begin position="269"/>
        <end position="345"/>
    </location>
</feature>
<feature type="region of interest" description="Disordered" evidence="1">
    <location>
        <begin position="387"/>
        <end position="463"/>
    </location>
</feature>
<feature type="compositionally biased region" description="Polar residues" evidence="1">
    <location>
        <begin position="192"/>
        <end position="211"/>
    </location>
</feature>
<proteinExistence type="predicted"/>
<feature type="compositionally biased region" description="Polar residues" evidence="1">
    <location>
        <begin position="76"/>
        <end position="92"/>
    </location>
</feature>
<feature type="compositionally biased region" description="Basic residues" evidence="1">
    <location>
        <begin position="508"/>
        <end position="520"/>
    </location>
</feature>